<proteinExistence type="predicted"/>
<sequence>MVLATSKNNRVTARSVSCILVNSKIYFQTDKTFLKYDQIKHNPNVALCVDNFQVEGYAKIKGHPFEEKNKNFIEVFRKEHEGSFNAYSHMRNEVVIEVEPKFITAWKYENGKPFREFLDFENGRAYRKYYDNSK</sequence>
<keyword evidence="3" id="KW-1185">Reference proteome</keyword>
<dbReference type="PATRIC" id="fig|1121338.3.peg.2892"/>
<organism evidence="2 3">
    <name type="scientific">Clostridium tepidiprofundi DSM 19306</name>
    <dbReference type="NCBI Taxonomy" id="1121338"/>
    <lineage>
        <taxon>Bacteria</taxon>
        <taxon>Bacillati</taxon>
        <taxon>Bacillota</taxon>
        <taxon>Clostridia</taxon>
        <taxon>Eubacteriales</taxon>
        <taxon>Clostridiaceae</taxon>
        <taxon>Clostridium</taxon>
    </lineage>
</organism>
<reference evidence="2 3" key="1">
    <citation type="submission" date="2016-02" db="EMBL/GenBank/DDBJ databases">
        <title>Genome sequence of Clostridium tepidiprofundi DSM 19306.</title>
        <authorList>
            <person name="Poehlein A."/>
            <person name="Daniel R."/>
        </authorList>
    </citation>
    <scope>NUCLEOTIDE SEQUENCE [LARGE SCALE GENOMIC DNA]</scope>
    <source>
        <strain evidence="2 3">DSM 19306</strain>
    </source>
</reference>
<dbReference type="SUPFAM" id="SSF50475">
    <property type="entry name" value="FMN-binding split barrel"/>
    <property type="match status" value="1"/>
</dbReference>
<dbReference type="Gene3D" id="2.30.110.10">
    <property type="entry name" value="Electron Transport, Fmn-binding Protein, Chain A"/>
    <property type="match status" value="1"/>
</dbReference>
<gene>
    <name evidence="2" type="ORF">CLTEP_27510</name>
</gene>
<dbReference type="STRING" id="1121338.CLTEP_27510"/>
<dbReference type="Proteomes" id="UP000075531">
    <property type="component" value="Unassembled WGS sequence"/>
</dbReference>
<feature type="domain" description="Pyridoxamine 5'-phosphate oxidase N-terminal" evidence="1">
    <location>
        <begin position="1"/>
        <end position="106"/>
    </location>
</feature>
<dbReference type="Pfam" id="PF01243">
    <property type="entry name" value="PNPOx_N"/>
    <property type="match status" value="1"/>
</dbReference>
<dbReference type="AlphaFoldDB" id="A0A151AM92"/>
<protein>
    <submittedName>
        <fullName evidence="2">Pyridoxamine 5'-phosphate oxidase</fullName>
    </submittedName>
</protein>
<name>A0A151AM92_9CLOT</name>
<dbReference type="OrthoDB" id="4772335at2"/>
<comment type="caution">
    <text evidence="2">The sequence shown here is derived from an EMBL/GenBank/DDBJ whole genome shotgun (WGS) entry which is preliminary data.</text>
</comment>
<accession>A0A151AM92</accession>
<dbReference type="RefSeq" id="WP_066827615.1">
    <property type="nucleotide sequence ID" value="NZ_LTBA01000095.1"/>
</dbReference>
<evidence type="ECO:0000313" key="3">
    <source>
        <dbReference type="Proteomes" id="UP000075531"/>
    </source>
</evidence>
<dbReference type="InterPro" id="IPR011576">
    <property type="entry name" value="Pyridox_Oxase_N"/>
</dbReference>
<dbReference type="EMBL" id="LTBA01000095">
    <property type="protein sequence ID" value="KYH28749.1"/>
    <property type="molecule type" value="Genomic_DNA"/>
</dbReference>
<evidence type="ECO:0000313" key="2">
    <source>
        <dbReference type="EMBL" id="KYH28749.1"/>
    </source>
</evidence>
<dbReference type="InterPro" id="IPR012349">
    <property type="entry name" value="Split_barrel_FMN-bd"/>
</dbReference>
<evidence type="ECO:0000259" key="1">
    <source>
        <dbReference type="Pfam" id="PF01243"/>
    </source>
</evidence>